<organism evidence="1 2">
    <name type="scientific">Planktothrix paucivesiculata PCC 9631</name>
    <dbReference type="NCBI Taxonomy" id="671071"/>
    <lineage>
        <taxon>Bacteria</taxon>
        <taxon>Bacillati</taxon>
        <taxon>Cyanobacteriota</taxon>
        <taxon>Cyanophyceae</taxon>
        <taxon>Oscillatoriophycideae</taxon>
        <taxon>Oscillatoriales</taxon>
        <taxon>Microcoleaceae</taxon>
        <taxon>Planktothrix</taxon>
    </lineage>
</organism>
<evidence type="ECO:0000313" key="1">
    <source>
        <dbReference type="EMBL" id="VXD20700.1"/>
    </source>
</evidence>
<dbReference type="AlphaFoldDB" id="A0A7Z9BR67"/>
<protein>
    <submittedName>
        <fullName evidence="1">Uncharacterized protein</fullName>
    </submittedName>
</protein>
<name>A0A7Z9BR67_9CYAN</name>
<dbReference type="RefSeq" id="WP_083619039.1">
    <property type="nucleotide sequence ID" value="NZ_LR735009.1"/>
</dbReference>
<reference evidence="1" key="1">
    <citation type="submission" date="2019-10" db="EMBL/GenBank/DDBJ databases">
        <authorList>
            <consortium name="Genoscope - CEA"/>
            <person name="William W."/>
        </authorList>
    </citation>
    <scope>NUCLEOTIDE SEQUENCE [LARGE SCALE GENOMIC DNA]</scope>
    <source>
        <strain evidence="1">BBR_PRJEB10994</strain>
    </source>
</reference>
<proteinExistence type="predicted"/>
<comment type="caution">
    <text evidence="1">The sequence shown here is derived from an EMBL/GenBank/DDBJ whole genome shotgun (WGS) entry which is preliminary data.</text>
</comment>
<accession>A0A7Z9BR67</accession>
<dbReference type="OrthoDB" id="582429at2"/>
<sequence length="119" mass="13669">MTNEIVVVRTGIPPEQLQARYSDNLTTLNESPEGLRTLAILGKTFYWLLNLERVQSCQEVHIYNWEGTQRIVAPITPEECYTIEFLGRSKTIIAFNPKAVCFQIVDPPKRFGRSSAFYE</sequence>
<gene>
    <name evidence="1" type="ORF">PL9631_520083</name>
</gene>
<dbReference type="EMBL" id="CZCS02000193">
    <property type="protein sequence ID" value="VXD20700.1"/>
    <property type="molecule type" value="Genomic_DNA"/>
</dbReference>
<evidence type="ECO:0000313" key="2">
    <source>
        <dbReference type="Proteomes" id="UP000182190"/>
    </source>
</evidence>
<dbReference type="Proteomes" id="UP000182190">
    <property type="component" value="Unassembled WGS sequence"/>
</dbReference>
<keyword evidence="2" id="KW-1185">Reference proteome</keyword>